<keyword evidence="3" id="KW-1185">Reference proteome</keyword>
<protein>
    <submittedName>
        <fullName evidence="2">Retrovirus-related Pol polyprotein from type-1 retrotransposable element R1</fullName>
    </submittedName>
</protein>
<dbReference type="AlphaFoldDB" id="A0A4C1ZM05"/>
<dbReference type="Gene3D" id="3.60.10.10">
    <property type="entry name" value="Endonuclease/exonuclease/phosphatase"/>
    <property type="match status" value="1"/>
</dbReference>
<reference evidence="2 3" key="1">
    <citation type="journal article" date="2019" name="Commun. Biol.">
        <title>The bagworm genome reveals a unique fibroin gene that provides high tensile strength.</title>
        <authorList>
            <person name="Kono N."/>
            <person name="Nakamura H."/>
            <person name="Ohtoshi R."/>
            <person name="Tomita M."/>
            <person name="Numata K."/>
            <person name="Arakawa K."/>
        </authorList>
    </citation>
    <scope>NUCLEOTIDE SEQUENCE [LARGE SCALE GENOMIC DNA]</scope>
</reference>
<dbReference type="SUPFAM" id="SSF56219">
    <property type="entry name" value="DNase I-like"/>
    <property type="match status" value="1"/>
</dbReference>
<dbReference type="Proteomes" id="UP000299102">
    <property type="component" value="Unassembled WGS sequence"/>
</dbReference>
<dbReference type="Pfam" id="PF14529">
    <property type="entry name" value="Exo_endo_phos_2"/>
    <property type="match status" value="1"/>
</dbReference>
<dbReference type="OrthoDB" id="7382669at2759"/>
<dbReference type="GO" id="GO:0003824">
    <property type="term" value="F:catalytic activity"/>
    <property type="evidence" value="ECO:0007669"/>
    <property type="project" value="InterPro"/>
</dbReference>
<evidence type="ECO:0000313" key="3">
    <source>
        <dbReference type="Proteomes" id="UP000299102"/>
    </source>
</evidence>
<name>A0A4C1ZM05_EUMVA</name>
<feature type="domain" description="Endonuclease/exonuclease/phosphatase" evidence="1">
    <location>
        <begin position="92"/>
        <end position="193"/>
    </location>
</feature>
<evidence type="ECO:0000313" key="2">
    <source>
        <dbReference type="EMBL" id="GBP87565.1"/>
    </source>
</evidence>
<proteinExistence type="predicted"/>
<accession>A0A4C1ZM05</accession>
<dbReference type="InterPro" id="IPR005135">
    <property type="entry name" value="Endo/exonuclease/phosphatase"/>
</dbReference>
<evidence type="ECO:0000259" key="1">
    <source>
        <dbReference type="Pfam" id="PF14529"/>
    </source>
</evidence>
<sequence>MGKYNLRVGQLNLQGAQVASRELNMIAKDRELNVVAVQEQYQSENICYMQNSQKSEAAILVFNTKLAITFLSEISNDYCCCIHLQIGNFDFYLVSAYFKYSHDIEPHLLQIERILERLKGKRIIICADTNVHSLLWFSETRQYVGRGHEAEERRTMLENLIAQHALIIHNVEGQPATFSGPAGSSNIDVTLSTGVYE</sequence>
<comment type="caution">
    <text evidence="2">The sequence shown here is derived from an EMBL/GenBank/DDBJ whole genome shotgun (WGS) entry which is preliminary data.</text>
</comment>
<dbReference type="InterPro" id="IPR036691">
    <property type="entry name" value="Endo/exonu/phosph_ase_sf"/>
</dbReference>
<dbReference type="EMBL" id="BGZK01001869">
    <property type="protein sequence ID" value="GBP87565.1"/>
    <property type="molecule type" value="Genomic_DNA"/>
</dbReference>
<organism evidence="2 3">
    <name type="scientific">Eumeta variegata</name>
    <name type="common">Bagworm moth</name>
    <name type="synonym">Eumeta japonica</name>
    <dbReference type="NCBI Taxonomy" id="151549"/>
    <lineage>
        <taxon>Eukaryota</taxon>
        <taxon>Metazoa</taxon>
        <taxon>Ecdysozoa</taxon>
        <taxon>Arthropoda</taxon>
        <taxon>Hexapoda</taxon>
        <taxon>Insecta</taxon>
        <taxon>Pterygota</taxon>
        <taxon>Neoptera</taxon>
        <taxon>Endopterygota</taxon>
        <taxon>Lepidoptera</taxon>
        <taxon>Glossata</taxon>
        <taxon>Ditrysia</taxon>
        <taxon>Tineoidea</taxon>
        <taxon>Psychidae</taxon>
        <taxon>Oiketicinae</taxon>
        <taxon>Eumeta</taxon>
    </lineage>
</organism>
<gene>
    <name evidence="2" type="ORF">EVAR_65186_1</name>
</gene>